<evidence type="ECO:0000313" key="2">
    <source>
        <dbReference type="Proteomes" id="UP000077013"/>
    </source>
</evidence>
<comment type="caution">
    <text evidence="1">The sequence shown here is derived from an EMBL/GenBank/DDBJ whole genome shotgun (WGS) entry which is preliminary data.</text>
</comment>
<keyword evidence="2" id="KW-1185">Reference proteome</keyword>
<dbReference type="InterPro" id="IPR011250">
    <property type="entry name" value="OMP/PagP_B-barrel"/>
</dbReference>
<dbReference type="Gene3D" id="2.40.160.20">
    <property type="match status" value="1"/>
</dbReference>
<dbReference type="AlphaFoldDB" id="A0A167J0I7"/>
<dbReference type="EMBL" id="LRXL01000026">
    <property type="protein sequence ID" value="OAB80200.1"/>
    <property type="molecule type" value="Genomic_DNA"/>
</dbReference>
<dbReference type="Proteomes" id="UP000077013">
    <property type="component" value="Unassembled WGS sequence"/>
</dbReference>
<sequence>MKKTIVLILCFIATTITTQGQHEKGDIMTSLLVSPFPTTSDNQDDFGIIGKINLEFFVSNEVSFSGSFFTTNNTLITNDSGLTIHSYGFIPSIQYYLLNNEKFNLFAQLGYGFGFEDRTRREIENSALTVFSAGFGANYKVADKLYIKGTLPYFKGQNITIDEKAADGIAVFLGINYAL</sequence>
<dbReference type="OrthoDB" id="1450254at2"/>
<gene>
    <name evidence="1" type="ORF">ULVI_05540</name>
</gene>
<accession>A0A167J0I7</accession>
<protein>
    <recommendedName>
        <fullName evidence="3">Outer membrane protein beta-barrel domain-containing protein</fullName>
    </recommendedName>
</protein>
<dbReference type="RefSeq" id="WP_068590545.1">
    <property type="nucleotide sequence ID" value="NZ_LRXL01000026.1"/>
</dbReference>
<evidence type="ECO:0000313" key="1">
    <source>
        <dbReference type="EMBL" id="OAB80200.1"/>
    </source>
</evidence>
<organism evidence="1 2">
    <name type="scientific">Cochleicola gelatinilyticus</name>
    <dbReference type="NCBI Taxonomy" id="1763537"/>
    <lineage>
        <taxon>Bacteria</taxon>
        <taxon>Pseudomonadati</taxon>
        <taxon>Bacteroidota</taxon>
        <taxon>Flavobacteriia</taxon>
        <taxon>Flavobacteriales</taxon>
        <taxon>Flavobacteriaceae</taxon>
        <taxon>Cochleicola</taxon>
    </lineage>
</organism>
<proteinExistence type="predicted"/>
<evidence type="ECO:0008006" key="3">
    <source>
        <dbReference type="Google" id="ProtNLM"/>
    </source>
</evidence>
<dbReference type="STRING" id="1763537.ULVI_05540"/>
<reference evidence="1 2" key="1">
    <citation type="submission" date="2016-02" db="EMBL/GenBank/DDBJ databases">
        <title>Ulvibacter sp. LPB0005, isolated from Thais luteostoma.</title>
        <authorList>
            <person name="Shin S.-K."/>
            <person name="Yi H."/>
        </authorList>
    </citation>
    <scope>NUCLEOTIDE SEQUENCE [LARGE SCALE GENOMIC DNA]</scope>
    <source>
        <strain evidence="1 2">LPB0005</strain>
    </source>
</reference>
<dbReference type="SUPFAM" id="SSF56925">
    <property type="entry name" value="OMPA-like"/>
    <property type="match status" value="1"/>
</dbReference>
<name>A0A167J0I7_9FLAO</name>